<keyword evidence="3" id="KW-1185">Reference proteome</keyword>
<feature type="compositionally biased region" description="Polar residues" evidence="1">
    <location>
        <begin position="43"/>
        <end position="52"/>
    </location>
</feature>
<accession>A0AAW1E6C4</accession>
<name>A0AAW1E6C4_ZOAVI</name>
<dbReference type="EMBL" id="JBCEZU010000538">
    <property type="protein sequence ID" value="KAK9518164.1"/>
    <property type="molecule type" value="Genomic_DNA"/>
</dbReference>
<evidence type="ECO:0000313" key="3">
    <source>
        <dbReference type="Proteomes" id="UP001488805"/>
    </source>
</evidence>
<evidence type="ECO:0000313" key="2">
    <source>
        <dbReference type="EMBL" id="KAK9518164.1"/>
    </source>
</evidence>
<feature type="compositionally biased region" description="Basic and acidic residues" evidence="1">
    <location>
        <begin position="1"/>
        <end position="25"/>
    </location>
</feature>
<protein>
    <submittedName>
        <fullName evidence="2">Uncharacterized protein</fullName>
    </submittedName>
</protein>
<feature type="region of interest" description="Disordered" evidence="1">
    <location>
        <begin position="1"/>
        <end position="82"/>
    </location>
</feature>
<organism evidence="2 3">
    <name type="scientific">Zoarces viviparus</name>
    <name type="common">Viviparous eelpout</name>
    <name type="synonym">Blennius viviparus</name>
    <dbReference type="NCBI Taxonomy" id="48416"/>
    <lineage>
        <taxon>Eukaryota</taxon>
        <taxon>Metazoa</taxon>
        <taxon>Chordata</taxon>
        <taxon>Craniata</taxon>
        <taxon>Vertebrata</taxon>
        <taxon>Euteleostomi</taxon>
        <taxon>Actinopterygii</taxon>
        <taxon>Neopterygii</taxon>
        <taxon>Teleostei</taxon>
        <taxon>Neoteleostei</taxon>
        <taxon>Acanthomorphata</taxon>
        <taxon>Eupercaria</taxon>
        <taxon>Perciformes</taxon>
        <taxon>Cottioidei</taxon>
        <taxon>Zoarcales</taxon>
        <taxon>Zoarcidae</taxon>
        <taxon>Zoarcinae</taxon>
        <taxon>Zoarces</taxon>
    </lineage>
</organism>
<reference evidence="2 3" key="1">
    <citation type="journal article" date="2024" name="Genome Biol. Evol.">
        <title>Chromosome-level genome assembly of the viviparous eelpout Zoarces viviparus.</title>
        <authorList>
            <person name="Fuhrmann N."/>
            <person name="Brasseur M.V."/>
            <person name="Bakowski C.E."/>
            <person name="Podsiadlowski L."/>
            <person name="Prost S."/>
            <person name="Krehenwinkel H."/>
            <person name="Mayer C."/>
        </authorList>
    </citation>
    <scope>NUCLEOTIDE SEQUENCE [LARGE SCALE GENOMIC DNA]</scope>
    <source>
        <strain evidence="2">NO-MEL_2022_Ind0_liver</strain>
    </source>
</reference>
<dbReference type="Proteomes" id="UP001488805">
    <property type="component" value="Unassembled WGS sequence"/>
</dbReference>
<gene>
    <name evidence="2" type="ORF">VZT92_023477</name>
</gene>
<comment type="caution">
    <text evidence="2">The sequence shown here is derived from an EMBL/GenBank/DDBJ whole genome shotgun (WGS) entry which is preliminary data.</text>
</comment>
<evidence type="ECO:0000256" key="1">
    <source>
        <dbReference type="SAM" id="MobiDB-lite"/>
    </source>
</evidence>
<dbReference type="AlphaFoldDB" id="A0AAW1E6C4"/>
<proteinExistence type="predicted"/>
<sequence>MAVRKENSLSLEHLTDPERNTFTKQREHRLKMSINRPLLLQPDFSTPQSSKAQGKASATALAGAEGERAYSPSKQQADAAAV</sequence>